<feature type="region of interest" description="Disordered" evidence="1">
    <location>
        <begin position="764"/>
        <end position="802"/>
    </location>
</feature>
<feature type="compositionally biased region" description="Basic and acidic residues" evidence="1">
    <location>
        <begin position="715"/>
        <end position="726"/>
    </location>
</feature>
<feature type="region of interest" description="Disordered" evidence="1">
    <location>
        <begin position="715"/>
        <end position="734"/>
    </location>
</feature>
<feature type="compositionally biased region" description="Basic and acidic residues" evidence="1">
    <location>
        <begin position="403"/>
        <end position="421"/>
    </location>
</feature>
<organism evidence="2 3">
    <name type="scientific">Fistulina hepatica ATCC 64428</name>
    <dbReference type="NCBI Taxonomy" id="1128425"/>
    <lineage>
        <taxon>Eukaryota</taxon>
        <taxon>Fungi</taxon>
        <taxon>Dikarya</taxon>
        <taxon>Basidiomycota</taxon>
        <taxon>Agaricomycotina</taxon>
        <taxon>Agaricomycetes</taxon>
        <taxon>Agaricomycetidae</taxon>
        <taxon>Agaricales</taxon>
        <taxon>Fistulinaceae</taxon>
        <taxon>Fistulina</taxon>
    </lineage>
</organism>
<name>A0A0D7AK70_9AGAR</name>
<feature type="region of interest" description="Disordered" evidence="1">
    <location>
        <begin position="394"/>
        <end position="421"/>
    </location>
</feature>
<evidence type="ECO:0008006" key="4">
    <source>
        <dbReference type="Google" id="ProtNLM"/>
    </source>
</evidence>
<evidence type="ECO:0000313" key="2">
    <source>
        <dbReference type="EMBL" id="KIY51681.1"/>
    </source>
</evidence>
<proteinExistence type="predicted"/>
<keyword evidence="3" id="KW-1185">Reference proteome</keyword>
<dbReference type="AlphaFoldDB" id="A0A0D7AK70"/>
<sequence length="926" mass="102422">MPLATMRHCHLCALPPELQRAVVAHLSPHDLRHLAHTSSKHTHLFCPANLAQVYIARFDIRPLYRRQPHAWPSDATIAAQLESVWRNVRPVLLADDIFSPDVDIMLAMAHLMLLEDDGNNRYQLERWGCYRFVRKYVIYHLDPPLAPGQDTRPWPVETPSLARALAIMWLLTTRRRLRTESLQDREQVFRLLLPIIVMPFRYRPTTLSPEYASIRNAALDHAFDLNSSNVLPSLFSPTSSKRLPVFHFSTGHLAQDFSLAPPPLVLSAIAHYFARYDELLDVSAFAPPHLPKNRREAIQSYRQAVAQAGAGADAVLPPQVGPTKEDFEEMWMFPSTVVPLVSCDGAFKSVPSVMSTVDKQDVSRLSARVGNVGALISLTPDWITSLYGGTLVTNRLPQPQGTDPREVGRERGESRRAGETEKWDGFSRAYDESYYRWTMSMTPAPLSLGTMTDNAISSTTTTSAVAATSTSTTTARPGEDNTDFRFARSEAARLACMFKPGSLNGLWSGQMAVADTEALQDVAMQAEMPVEWRPSFASRPLNIIFTERYAAMPAADGKTCPACADAVGSSMNPGAPRKCASGNRHYNGDGQSCCAHGLLPSGPLSSGWMPQETFAAVRRELDARATLRPSFEDVLTGRYVDTRRPVRQDGAALHVDGNDDDDGPHSYDPLYGESDGLTVPCGDHCYTYTRTLPPEPERSEECAGCALRERERREGWAGERVREGEPGRMGASGDTESLANRVFEEYGLGYACAACEDGIREMEEEQDVEMTDVDEDDDVDSEDDEDDDHDERMESDATFSPDDAMSVSSSHFGHSLCSVPSHRARPRPGACSHVQDVVLTGITEARHAAAWGDYAYIGRVRAADGLIGILRVPTARNALPHAMPIFLYGYLDGGGRNFIGHWRAAVPHDDEPFPLEGPFSMSRRID</sequence>
<protein>
    <recommendedName>
        <fullName evidence="4">F-box domain-containing protein</fullName>
    </recommendedName>
</protein>
<dbReference type="Proteomes" id="UP000054144">
    <property type="component" value="Unassembled WGS sequence"/>
</dbReference>
<gene>
    <name evidence="2" type="ORF">FISHEDRAFT_70652</name>
</gene>
<dbReference type="EMBL" id="KN881649">
    <property type="protein sequence ID" value="KIY51681.1"/>
    <property type="molecule type" value="Genomic_DNA"/>
</dbReference>
<feature type="compositionally biased region" description="Acidic residues" evidence="1">
    <location>
        <begin position="764"/>
        <end position="789"/>
    </location>
</feature>
<accession>A0A0D7AK70</accession>
<dbReference type="OrthoDB" id="434783at2759"/>
<evidence type="ECO:0000313" key="3">
    <source>
        <dbReference type="Proteomes" id="UP000054144"/>
    </source>
</evidence>
<reference evidence="2 3" key="1">
    <citation type="journal article" date="2015" name="Fungal Genet. Biol.">
        <title>Evolution of novel wood decay mechanisms in Agaricales revealed by the genome sequences of Fistulina hepatica and Cylindrobasidium torrendii.</title>
        <authorList>
            <person name="Floudas D."/>
            <person name="Held B.W."/>
            <person name="Riley R."/>
            <person name="Nagy L.G."/>
            <person name="Koehler G."/>
            <person name="Ransdell A.S."/>
            <person name="Younus H."/>
            <person name="Chow J."/>
            <person name="Chiniquy J."/>
            <person name="Lipzen A."/>
            <person name="Tritt A."/>
            <person name="Sun H."/>
            <person name="Haridas S."/>
            <person name="LaButti K."/>
            <person name="Ohm R.A."/>
            <person name="Kues U."/>
            <person name="Blanchette R.A."/>
            <person name="Grigoriev I.V."/>
            <person name="Minto R.E."/>
            <person name="Hibbett D.S."/>
        </authorList>
    </citation>
    <scope>NUCLEOTIDE SEQUENCE [LARGE SCALE GENOMIC DNA]</scope>
    <source>
        <strain evidence="2 3">ATCC 64428</strain>
    </source>
</reference>
<evidence type="ECO:0000256" key="1">
    <source>
        <dbReference type="SAM" id="MobiDB-lite"/>
    </source>
</evidence>